<gene>
    <name evidence="1" type="ORF">V0U79_02090</name>
</gene>
<evidence type="ECO:0000313" key="1">
    <source>
        <dbReference type="EMBL" id="MEE2525139.1"/>
    </source>
</evidence>
<dbReference type="EMBL" id="JAZDRP010000001">
    <property type="protein sequence ID" value="MEE2525139.1"/>
    <property type="molecule type" value="Genomic_DNA"/>
</dbReference>
<keyword evidence="2" id="KW-1185">Reference proteome</keyword>
<dbReference type="SUPFAM" id="SSF55729">
    <property type="entry name" value="Acyl-CoA N-acyltransferases (Nat)"/>
    <property type="match status" value="1"/>
</dbReference>
<accession>A0ABU7LML4</accession>
<dbReference type="PANTHER" id="PTHR47017:SF1">
    <property type="entry name" value="ACYL-COA"/>
    <property type="match status" value="1"/>
</dbReference>
<proteinExistence type="predicted"/>
<dbReference type="Proteomes" id="UP001354971">
    <property type="component" value="Unassembled WGS sequence"/>
</dbReference>
<evidence type="ECO:0000313" key="2">
    <source>
        <dbReference type="Proteomes" id="UP001354971"/>
    </source>
</evidence>
<dbReference type="Pfam" id="PF04339">
    <property type="entry name" value="FemAB_like"/>
    <property type="match status" value="1"/>
</dbReference>
<reference evidence="1 2" key="1">
    <citation type="submission" date="2024-01" db="EMBL/GenBank/DDBJ databases">
        <title>Hyphobacterium bacterium isolated from marine sediment.</title>
        <authorList>
            <person name="Zhao S."/>
        </authorList>
    </citation>
    <scope>NUCLEOTIDE SEQUENCE [LARGE SCALE GENOMIC DNA]</scope>
    <source>
        <strain evidence="2">HN65</strain>
    </source>
</reference>
<sequence>MTGITIRTVSSLSEVEKSAWDAIANPAGEAFDPFLSWDLLQALEESGCATTQTGWQNVHFLAETDDGGLAGALPAYAKAHSYGEYVFDHAWADAFERAGGRYYPKLLSAIPFTPATGRRLLARDPEVRTGLARAAMQITEQNGLPVWSINFPANADLETGRELGMLHRIDRQYIWENREYASYESFLGDLSSRKRKALKKERAAASEGIEIVGLTGDDLRPEHWDVFFKCYQETGSRKWGRPYLNRDFFDLIHQRMADRILLVMAREDGRYFAAALNFIGSEALFGRYWGSLYEKPFLHFELCYHRAIDFAIANGLDRVEAGAQGEHKLARGYRPRAVHSLHYFPDESFRNAVADYLDYERCAVLADIEAQQAELPFKKLD</sequence>
<dbReference type="RefSeq" id="WP_330197802.1">
    <property type="nucleotide sequence ID" value="NZ_JAZDRP010000001.1"/>
</dbReference>
<dbReference type="InterPro" id="IPR016181">
    <property type="entry name" value="Acyl_CoA_acyltransferase"/>
</dbReference>
<organism evidence="1 2">
    <name type="scientific">Hyphobacterium lacteum</name>
    <dbReference type="NCBI Taxonomy" id="3116575"/>
    <lineage>
        <taxon>Bacteria</taxon>
        <taxon>Pseudomonadati</taxon>
        <taxon>Pseudomonadota</taxon>
        <taxon>Alphaproteobacteria</taxon>
        <taxon>Maricaulales</taxon>
        <taxon>Maricaulaceae</taxon>
        <taxon>Hyphobacterium</taxon>
    </lineage>
</organism>
<dbReference type="PANTHER" id="PTHR47017">
    <property type="entry name" value="ACYL-COA"/>
    <property type="match status" value="1"/>
</dbReference>
<dbReference type="Gene3D" id="3.40.630.30">
    <property type="match status" value="1"/>
</dbReference>
<protein>
    <submittedName>
        <fullName evidence="1">GNAT family N-acetyltransferase</fullName>
    </submittedName>
</protein>
<name>A0ABU7LML4_9PROT</name>
<comment type="caution">
    <text evidence="1">The sequence shown here is derived from an EMBL/GenBank/DDBJ whole genome shotgun (WGS) entry which is preliminary data.</text>
</comment>
<dbReference type="InterPro" id="IPR007434">
    <property type="entry name" value="FemAB-like"/>
</dbReference>